<comment type="similarity">
    <text evidence="3 7">Belongs to the IMPDH/GMPR family.</text>
</comment>
<feature type="binding site" evidence="3">
    <location>
        <position position="467"/>
    </location>
    <ligand>
        <name>K(+)</name>
        <dbReference type="ChEBI" id="CHEBI:29103"/>
        <note>ligand shared between two tetrameric partners</note>
    </ligand>
</feature>
<dbReference type="GO" id="GO:0003938">
    <property type="term" value="F:IMP dehydrogenase activity"/>
    <property type="evidence" value="ECO:0007669"/>
    <property type="project" value="UniProtKB-UniRule"/>
</dbReference>
<dbReference type="InterPro" id="IPR005990">
    <property type="entry name" value="IMP_DH"/>
</dbReference>
<dbReference type="SUPFAM" id="SSF51412">
    <property type="entry name" value="Inosine monophosphate dehydrogenase (IMPDH)"/>
    <property type="match status" value="1"/>
</dbReference>
<feature type="binding site" evidence="4">
    <location>
        <begin position="247"/>
        <end position="249"/>
    </location>
    <ligand>
        <name>NAD(+)</name>
        <dbReference type="ChEBI" id="CHEBI:57540"/>
    </ligand>
</feature>
<dbReference type="Pfam" id="PF00571">
    <property type="entry name" value="CBS"/>
    <property type="match status" value="2"/>
</dbReference>
<evidence type="ECO:0000256" key="6">
    <source>
        <dbReference type="PROSITE-ProRule" id="PRU00703"/>
    </source>
</evidence>
<feature type="binding site" description="in other chain" evidence="3 5">
    <location>
        <position position="299"/>
    </location>
    <ligand>
        <name>K(+)</name>
        <dbReference type="ChEBI" id="CHEBI:29103"/>
        <note>ligand shared between two tetrameric partners</note>
    </ligand>
</feature>
<dbReference type="GO" id="GO:0000166">
    <property type="term" value="F:nucleotide binding"/>
    <property type="evidence" value="ECO:0007669"/>
    <property type="project" value="UniProtKB-UniRule"/>
</dbReference>
<feature type="binding site" description="in other chain" evidence="3 5">
    <location>
        <position position="301"/>
    </location>
    <ligand>
        <name>K(+)</name>
        <dbReference type="ChEBI" id="CHEBI:29103"/>
        <note>ligand shared between two tetrameric partners</note>
    </ligand>
</feature>
<organism evidence="9 10">
    <name type="scientific">Candidatus Magasanikbacteria bacterium RIFOXYB1_FULL_40_15</name>
    <dbReference type="NCBI Taxonomy" id="1798697"/>
    <lineage>
        <taxon>Bacteria</taxon>
        <taxon>Candidatus Magasanikiibacteriota</taxon>
    </lineage>
</organism>
<evidence type="ECO:0000256" key="1">
    <source>
        <dbReference type="ARBA" id="ARBA00023002"/>
    </source>
</evidence>
<keyword evidence="3 4" id="KW-0520">NAD</keyword>
<evidence type="ECO:0000256" key="4">
    <source>
        <dbReference type="PIRSR" id="PIRSR000130-3"/>
    </source>
</evidence>
<comment type="pathway">
    <text evidence="3">Purine metabolism; XMP biosynthesis via de novo pathway; XMP from IMP: step 1/1.</text>
</comment>
<dbReference type="GO" id="GO:0046872">
    <property type="term" value="F:metal ion binding"/>
    <property type="evidence" value="ECO:0007669"/>
    <property type="project" value="UniProtKB-UniRule"/>
</dbReference>
<sequence>MYNIPLALTYDDVLIVPRRSTLDSRSMADTKTRLTKKITLNIPIVSSNMDTVTESDMAIAMARLGGIGIIHRFMTIEENVEEVKRVKRAQNYVIKEPYCINENMTAQEAKNFAMERSVTGLLVADEAKHLLGLVTNRDLTFADDYALIKHVMTKRENLVVGDANTGLDEALKKFAEHKIEKLPLVDGENKIIGLITAGDIFKRGKYPQANVDNKGQLIVGASIGVKGDYMERAAELIKAGVDALVVDIAHGHSNLMLKAIKELRDRFGGVQIIAGNIATAQGAKDLCEAGVDGIKVGVGPGTICITRIVTGCGVPQLSAVLEAARVAQNYGVPVIADGGIQKSGDIVKALGAGADTVMLGGTLAGTAESPGVVMLRGDKKYKVCRGSASFAIAQRRKTVNQEKKNLNEVVPEGVESVVPYKGPLAEVVGQFVGGLKSGMSYTDSKTIAELQKNVKFVRITTGGLRESGAHDLQDIK</sequence>
<evidence type="ECO:0000256" key="7">
    <source>
        <dbReference type="RuleBase" id="RU003927"/>
    </source>
</evidence>
<feature type="binding site" evidence="3">
    <location>
        <begin position="337"/>
        <end position="339"/>
    </location>
    <ligand>
        <name>IMP</name>
        <dbReference type="ChEBI" id="CHEBI:58053"/>
    </ligand>
</feature>
<feature type="binding site" evidence="3">
    <location>
        <position position="466"/>
    </location>
    <ligand>
        <name>K(+)</name>
        <dbReference type="ChEBI" id="CHEBI:29103"/>
        <note>ligand shared between two tetrameric partners</note>
    </ligand>
</feature>
<evidence type="ECO:0000256" key="2">
    <source>
        <dbReference type="ARBA" id="ARBA00023122"/>
    </source>
</evidence>
<feature type="binding site" evidence="3">
    <location>
        <begin position="360"/>
        <end position="361"/>
    </location>
    <ligand>
        <name>IMP</name>
        <dbReference type="ChEBI" id="CHEBI:58053"/>
    </ligand>
</feature>
<dbReference type="Proteomes" id="UP000176300">
    <property type="component" value="Unassembled WGS sequence"/>
</dbReference>
<dbReference type="SMART" id="SM00116">
    <property type="entry name" value="CBS"/>
    <property type="match status" value="2"/>
</dbReference>
<dbReference type="STRING" id="1798697.A2373_01295"/>
<evidence type="ECO:0000259" key="8">
    <source>
        <dbReference type="PROSITE" id="PS51371"/>
    </source>
</evidence>
<dbReference type="SUPFAM" id="SSF54631">
    <property type="entry name" value="CBS-domain pair"/>
    <property type="match status" value="1"/>
</dbReference>
<dbReference type="PANTHER" id="PTHR11911">
    <property type="entry name" value="INOSINE-5-MONOPHOSPHATE DEHYDROGENASE RELATED"/>
    <property type="match status" value="1"/>
</dbReference>
<comment type="caution">
    <text evidence="3">Lacks conserved residue(s) required for the propagation of feature annotation.</text>
</comment>
<dbReference type="UniPathway" id="UPA00601">
    <property type="reaction ID" value="UER00295"/>
</dbReference>
<evidence type="ECO:0000256" key="3">
    <source>
        <dbReference type="HAMAP-Rule" id="MF_01964"/>
    </source>
</evidence>
<feature type="domain" description="CBS" evidence="8">
    <location>
        <begin position="152"/>
        <end position="210"/>
    </location>
</feature>
<dbReference type="PROSITE" id="PS51371">
    <property type="entry name" value="CBS"/>
    <property type="match status" value="2"/>
</dbReference>
<dbReference type="PANTHER" id="PTHR11911:SF122">
    <property type="entry name" value="GMP REDUCTASE"/>
    <property type="match status" value="1"/>
</dbReference>
<proteinExistence type="inferred from homology"/>
<dbReference type="FunFam" id="3.20.20.70:FF:000424">
    <property type="entry name" value="Inosine-5'-monophosphate dehydrogenase 2"/>
    <property type="match status" value="1"/>
</dbReference>
<gene>
    <name evidence="3" type="primary">guaB</name>
    <name evidence="9" type="ORF">A2373_01295</name>
</gene>
<feature type="domain" description="CBS" evidence="8">
    <location>
        <begin position="93"/>
        <end position="150"/>
    </location>
</feature>
<dbReference type="GO" id="GO:0005737">
    <property type="term" value="C:cytoplasm"/>
    <property type="evidence" value="ECO:0007669"/>
    <property type="project" value="TreeGrafter"/>
</dbReference>
<feature type="binding site" description="in other chain" evidence="3 5">
    <location>
        <position position="304"/>
    </location>
    <ligand>
        <name>K(+)</name>
        <dbReference type="ChEBI" id="CHEBI:29103"/>
        <note>ligand shared between two tetrameric partners</note>
    </ligand>
</feature>
<evidence type="ECO:0000256" key="5">
    <source>
        <dbReference type="PIRSR" id="PIRSR000130-4"/>
    </source>
</evidence>
<dbReference type="Pfam" id="PF00478">
    <property type="entry name" value="IMPDH"/>
    <property type="match status" value="1"/>
</dbReference>
<reference evidence="9 10" key="1">
    <citation type="journal article" date="2016" name="Nat. Commun.">
        <title>Thousands of microbial genomes shed light on interconnected biogeochemical processes in an aquifer system.</title>
        <authorList>
            <person name="Anantharaman K."/>
            <person name="Brown C.T."/>
            <person name="Hug L.A."/>
            <person name="Sharon I."/>
            <person name="Castelle C.J."/>
            <person name="Probst A.J."/>
            <person name="Thomas B.C."/>
            <person name="Singh A."/>
            <person name="Wilkins M.J."/>
            <person name="Karaoz U."/>
            <person name="Brodie E.L."/>
            <person name="Williams K.H."/>
            <person name="Hubbard S.S."/>
            <person name="Banfield J.F."/>
        </authorList>
    </citation>
    <scope>NUCLEOTIDE SEQUENCE [LARGE SCALE GENOMIC DNA]</scope>
</reference>
<dbReference type="InterPro" id="IPR013785">
    <property type="entry name" value="Aldolase_TIM"/>
</dbReference>
<comment type="subunit">
    <text evidence="3">Homotetramer.</text>
</comment>
<comment type="function">
    <text evidence="3">Catalyzes the conversion of inosine 5'-phosphate (IMP) to xanthosine 5'-phosphate (XMP), the first committed and rate-limiting step in the de novo synthesis of guanine nucleotides, and therefore plays an important role in the regulation of cell growth.</text>
</comment>
<dbReference type="GO" id="GO:0006177">
    <property type="term" value="P:GMP biosynthetic process"/>
    <property type="evidence" value="ECO:0007669"/>
    <property type="project" value="UniProtKB-UniRule"/>
</dbReference>
<comment type="activity regulation">
    <text evidence="3">Mycophenolic acid (MPA) is a non-competitive inhibitor that prevents formation of the closed enzyme conformation by binding to the same site as the amobile flap. In contrast, mizoribine monophosphate (MZP) is a competitive inhibitor that induces the closed conformation. MPA is a potent inhibitor of mammalian IMPDHs but a poor inhibitor of the bacterial enzymes. MZP is a more potent inhibitor of bacterial IMPDH.</text>
</comment>
<comment type="cofactor">
    <cofactor evidence="3">
        <name>K(+)</name>
        <dbReference type="ChEBI" id="CHEBI:29103"/>
    </cofactor>
</comment>
<dbReference type="GO" id="GO:0006183">
    <property type="term" value="P:GTP biosynthetic process"/>
    <property type="evidence" value="ECO:0007669"/>
    <property type="project" value="TreeGrafter"/>
</dbReference>
<keyword evidence="3" id="KW-0658">Purine biosynthesis</keyword>
<feature type="binding site" evidence="3">
    <location>
        <position position="247"/>
    </location>
    <ligand>
        <name>NAD(+)</name>
        <dbReference type="ChEBI" id="CHEBI:57540"/>
    </ligand>
</feature>
<dbReference type="InterPro" id="IPR000644">
    <property type="entry name" value="CBS_dom"/>
</dbReference>
<dbReference type="EMBL" id="MFQS01000006">
    <property type="protein sequence ID" value="OGH83989.1"/>
    <property type="molecule type" value="Genomic_DNA"/>
</dbReference>
<keyword evidence="1 3" id="KW-0560">Oxidoreductase</keyword>
<dbReference type="HAMAP" id="MF_01964">
    <property type="entry name" value="IMPDH"/>
    <property type="match status" value="1"/>
</dbReference>
<comment type="caution">
    <text evidence="9">The sequence shown here is derived from an EMBL/GenBank/DDBJ whole genome shotgun (WGS) entry which is preliminary data.</text>
</comment>
<evidence type="ECO:0000313" key="10">
    <source>
        <dbReference type="Proteomes" id="UP000176300"/>
    </source>
</evidence>
<feature type="binding site" evidence="3">
    <location>
        <position position="412"/>
    </location>
    <ligand>
        <name>IMP</name>
        <dbReference type="ChEBI" id="CHEBI:58053"/>
    </ligand>
</feature>
<keyword evidence="3" id="KW-0332">GMP biosynthesis</keyword>
<accession>A0A1F6NJF0</accession>
<feature type="binding site" evidence="3 4">
    <location>
        <begin position="297"/>
        <end position="299"/>
    </location>
    <ligand>
        <name>NAD(+)</name>
        <dbReference type="ChEBI" id="CHEBI:57540"/>
    </ligand>
</feature>
<dbReference type="SMART" id="SM01240">
    <property type="entry name" value="IMPDH"/>
    <property type="match status" value="1"/>
</dbReference>
<name>A0A1F6NJF0_9BACT</name>
<comment type="catalytic activity">
    <reaction evidence="3">
        <text>IMP + NAD(+) + H2O = XMP + NADH + H(+)</text>
        <dbReference type="Rhea" id="RHEA:11708"/>
        <dbReference type="ChEBI" id="CHEBI:15377"/>
        <dbReference type="ChEBI" id="CHEBI:15378"/>
        <dbReference type="ChEBI" id="CHEBI:57464"/>
        <dbReference type="ChEBI" id="CHEBI:57540"/>
        <dbReference type="ChEBI" id="CHEBI:57945"/>
        <dbReference type="ChEBI" id="CHEBI:58053"/>
        <dbReference type="EC" id="1.1.1.205"/>
    </reaction>
</comment>
<keyword evidence="2 6" id="KW-0129">CBS domain</keyword>
<dbReference type="EC" id="1.1.1.205" evidence="3"/>
<keyword evidence="3" id="KW-0479">Metal-binding</keyword>
<feature type="binding site" evidence="3">
    <location>
        <position position="468"/>
    </location>
    <ligand>
        <name>K(+)</name>
        <dbReference type="ChEBI" id="CHEBI:29103"/>
        <note>ligand shared between two tetrameric partners</note>
    </ligand>
</feature>
<dbReference type="CDD" id="cd04601">
    <property type="entry name" value="CBS_pair_IMPDH"/>
    <property type="match status" value="1"/>
</dbReference>
<dbReference type="PIRSF" id="PIRSF000130">
    <property type="entry name" value="IMPDH"/>
    <property type="match status" value="1"/>
</dbReference>
<protein>
    <recommendedName>
        <fullName evidence="3">Inosine-5'-monophosphate dehydrogenase</fullName>
        <shortName evidence="3">IMP dehydrogenase</shortName>
        <shortName evidence="3">IMPD</shortName>
        <shortName evidence="3">IMPDH</shortName>
        <ecNumber evidence="3">1.1.1.205</ecNumber>
    </recommendedName>
</protein>
<dbReference type="Gene3D" id="3.20.20.70">
    <property type="entry name" value="Aldolase class I"/>
    <property type="match status" value="1"/>
</dbReference>
<evidence type="ECO:0000313" key="9">
    <source>
        <dbReference type="EMBL" id="OGH83989.1"/>
    </source>
</evidence>
<dbReference type="InterPro" id="IPR046342">
    <property type="entry name" value="CBS_dom_sf"/>
</dbReference>
<dbReference type="InterPro" id="IPR001093">
    <property type="entry name" value="IMP_DH_GMPRt"/>
</dbReference>
<dbReference type="AlphaFoldDB" id="A0A1F6NJF0"/>
<dbReference type="CDD" id="cd00381">
    <property type="entry name" value="IMPDH"/>
    <property type="match status" value="1"/>
</dbReference>
<dbReference type="NCBIfam" id="TIGR01302">
    <property type="entry name" value="IMP_dehydrog"/>
    <property type="match status" value="1"/>
</dbReference>
<keyword evidence="3 5" id="KW-0630">Potassium</keyword>
<feature type="active site" description="Thioimidate intermediate" evidence="3">
    <location>
        <position position="304"/>
    </location>
</feature>